<evidence type="ECO:0000256" key="1">
    <source>
        <dbReference type="SAM" id="MobiDB-lite"/>
    </source>
</evidence>
<evidence type="ECO:0000256" key="2">
    <source>
        <dbReference type="SAM" id="Phobius"/>
    </source>
</evidence>
<dbReference type="OrthoDB" id="2962003at2759"/>
<keyword evidence="2" id="KW-0472">Membrane</keyword>
<organism evidence="4 5">
    <name type="scientific">Rhodocollybia butyracea</name>
    <dbReference type="NCBI Taxonomy" id="206335"/>
    <lineage>
        <taxon>Eukaryota</taxon>
        <taxon>Fungi</taxon>
        <taxon>Dikarya</taxon>
        <taxon>Basidiomycota</taxon>
        <taxon>Agaricomycotina</taxon>
        <taxon>Agaricomycetes</taxon>
        <taxon>Agaricomycetidae</taxon>
        <taxon>Agaricales</taxon>
        <taxon>Marasmiineae</taxon>
        <taxon>Omphalotaceae</taxon>
        <taxon>Rhodocollybia</taxon>
    </lineage>
</organism>
<evidence type="ECO:0000313" key="4">
    <source>
        <dbReference type="EMBL" id="KAF9075699.1"/>
    </source>
</evidence>
<name>A0A9P5Q6I7_9AGAR</name>
<gene>
    <name evidence="4" type="ORF">BDP27DRAFT_1443014</name>
</gene>
<proteinExistence type="predicted"/>
<protein>
    <recommendedName>
        <fullName evidence="6">Mid2 domain-containing protein</fullName>
    </recommendedName>
</protein>
<keyword evidence="5" id="KW-1185">Reference proteome</keyword>
<feature type="compositionally biased region" description="Basic and acidic residues" evidence="1">
    <location>
        <begin position="223"/>
        <end position="237"/>
    </location>
</feature>
<dbReference type="EMBL" id="JADNRY010000008">
    <property type="protein sequence ID" value="KAF9075699.1"/>
    <property type="molecule type" value="Genomic_DNA"/>
</dbReference>
<keyword evidence="2" id="KW-1133">Transmembrane helix</keyword>
<feature type="signal peptide" evidence="3">
    <location>
        <begin position="1"/>
        <end position="18"/>
    </location>
</feature>
<feature type="region of interest" description="Disordered" evidence="1">
    <location>
        <begin position="216"/>
        <end position="238"/>
    </location>
</feature>
<evidence type="ECO:0008006" key="6">
    <source>
        <dbReference type="Google" id="ProtNLM"/>
    </source>
</evidence>
<evidence type="ECO:0000313" key="5">
    <source>
        <dbReference type="Proteomes" id="UP000772434"/>
    </source>
</evidence>
<keyword evidence="3" id="KW-0732">Signal</keyword>
<dbReference type="AlphaFoldDB" id="A0A9P5Q6I7"/>
<accession>A0A9P5Q6I7</accession>
<feature type="region of interest" description="Disordered" evidence="1">
    <location>
        <begin position="137"/>
        <end position="157"/>
    </location>
</feature>
<comment type="caution">
    <text evidence="4">The sequence shown here is derived from an EMBL/GenBank/DDBJ whole genome shotgun (WGS) entry which is preliminary data.</text>
</comment>
<reference evidence="4" key="1">
    <citation type="submission" date="2020-11" db="EMBL/GenBank/DDBJ databases">
        <authorList>
            <consortium name="DOE Joint Genome Institute"/>
            <person name="Ahrendt S."/>
            <person name="Riley R."/>
            <person name="Andreopoulos W."/>
            <person name="Labutti K."/>
            <person name="Pangilinan J."/>
            <person name="Ruiz-Duenas F.J."/>
            <person name="Barrasa J.M."/>
            <person name="Sanchez-Garcia M."/>
            <person name="Camarero S."/>
            <person name="Miyauchi S."/>
            <person name="Serrano A."/>
            <person name="Linde D."/>
            <person name="Babiker R."/>
            <person name="Drula E."/>
            <person name="Ayuso-Fernandez I."/>
            <person name="Pacheco R."/>
            <person name="Padilla G."/>
            <person name="Ferreira P."/>
            <person name="Barriuso J."/>
            <person name="Kellner H."/>
            <person name="Castanera R."/>
            <person name="Alfaro M."/>
            <person name="Ramirez L."/>
            <person name="Pisabarro A.G."/>
            <person name="Kuo A."/>
            <person name="Tritt A."/>
            <person name="Lipzen A."/>
            <person name="He G."/>
            <person name="Yan M."/>
            <person name="Ng V."/>
            <person name="Cullen D."/>
            <person name="Martin F."/>
            <person name="Rosso M.-N."/>
            <person name="Henrissat B."/>
            <person name="Hibbett D."/>
            <person name="Martinez A.T."/>
            <person name="Grigoriev I.V."/>
        </authorList>
    </citation>
    <scope>NUCLEOTIDE SEQUENCE</scope>
    <source>
        <strain evidence="4">AH 40177</strain>
    </source>
</reference>
<feature type="transmembrane region" description="Helical" evidence="2">
    <location>
        <begin position="158"/>
        <end position="181"/>
    </location>
</feature>
<evidence type="ECO:0000256" key="3">
    <source>
        <dbReference type="SAM" id="SignalP"/>
    </source>
</evidence>
<sequence>MIFFLLILTSFNIPSAFSSITALTLFQFGGDRLDPGTTTLPLSPLGTASDNSETTYLYRAITLTTISRTMIISASGWAEPFLTATIECKFIDSTEGECFGGTTGTATGKPTPNVFQVANPTTTPAPTILTTSNTLSATTVPTTANGPNGPQKSRSSSVGAIVGGTIAGVAVISAVVIFILWRRGKRLRRQASQSNFHPEDVIPHQATGAINPYLIPSQSTQSHTEKKRFTETERDKSQSQLCATSTKTCTSRCGPVRAGVWSVRGT</sequence>
<keyword evidence="2" id="KW-0812">Transmembrane</keyword>
<feature type="chain" id="PRO_5040508647" description="Mid2 domain-containing protein" evidence="3">
    <location>
        <begin position="19"/>
        <end position="266"/>
    </location>
</feature>
<dbReference type="Proteomes" id="UP000772434">
    <property type="component" value="Unassembled WGS sequence"/>
</dbReference>